<dbReference type="InterPro" id="IPR011993">
    <property type="entry name" value="PH-like_dom_sf"/>
</dbReference>
<feature type="compositionally biased region" description="Pro residues" evidence="1">
    <location>
        <begin position="33"/>
        <end position="46"/>
    </location>
</feature>
<dbReference type="PANTHER" id="PTHR47666">
    <property type="entry name" value="PROTEIN VASCULAR ASSOCIATED DEATH 1, CHLOROPLASTIC"/>
    <property type="match status" value="1"/>
</dbReference>
<dbReference type="Pfam" id="PF02893">
    <property type="entry name" value="GRAM"/>
    <property type="match status" value="1"/>
</dbReference>
<dbReference type="CDD" id="cd13220">
    <property type="entry name" value="PH-GRAM_GRAMDC"/>
    <property type="match status" value="1"/>
</dbReference>
<evidence type="ECO:0000313" key="5">
    <source>
        <dbReference type="Proteomes" id="UP001188597"/>
    </source>
</evidence>
<feature type="region of interest" description="Disordered" evidence="1">
    <location>
        <begin position="192"/>
        <end position="211"/>
    </location>
</feature>
<reference evidence="4" key="1">
    <citation type="submission" date="2022-12" db="EMBL/GenBank/DDBJ databases">
        <title>Draft genome assemblies for two species of Escallonia (Escalloniales).</title>
        <authorList>
            <person name="Chanderbali A."/>
            <person name="Dervinis C."/>
            <person name="Anghel I."/>
            <person name="Soltis D."/>
            <person name="Soltis P."/>
            <person name="Zapata F."/>
        </authorList>
    </citation>
    <scope>NUCLEOTIDE SEQUENCE</scope>
    <source>
        <strain evidence="4">UCBG64.0493</strain>
        <tissue evidence="4">Leaf</tissue>
    </source>
</reference>
<dbReference type="GO" id="GO:0043069">
    <property type="term" value="P:negative regulation of programmed cell death"/>
    <property type="evidence" value="ECO:0007669"/>
    <property type="project" value="TreeGrafter"/>
</dbReference>
<evidence type="ECO:0000256" key="1">
    <source>
        <dbReference type="SAM" id="MobiDB-lite"/>
    </source>
</evidence>
<feature type="region of interest" description="Disordered" evidence="1">
    <location>
        <begin position="449"/>
        <end position="506"/>
    </location>
</feature>
<accession>A0AA88VHZ4</accession>
<feature type="transmembrane region" description="Helical" evidence="2">
    <location>
        <begin position="90"/>
        <end position="110"/>
    </location>
</feature>
<proteinExistence type="predicted"/>
<comment type="caution">
    <text evidence="4">The sequence shown here is derived from an EMBL/GenBank/DDBJ whole genome shotgun (WGS) entry which is preliminary data.</text>
</comment>
<keyword evidence="2" id="KW-0472">Membrane</keyword>
<gene>
    <name evidence="4" type="ORF">RJ639_013705</name>
</gene>
<evidence type="ECO:0000256" key="2">
    <source>
        <dbReference type="SAM" id="Phobius"/>
    </source>
</evidence>
<feature type="compositionally biased region" description="Basic and acidic residues" evidence="1">
    <location>
        <begin position="201"/>
        <end position="211"/>
    </location>
</feature>
<feature type="region of interest" description="Disordered" evidence="1">
    <location>
        <begin position="1"/>
        <end position="66"/>
    </location>
</feature>
<dbReference type="EMBL" id="JAVXUP010001675">
    <property type="protein sequence ID" value="KAK3009130.1"/>
    <property type="molecule type" value="Genomic_DNA"/>
</dbReference>
<keyword evidence="2" id="KW-1133">Transmembrane helix</keyword>
<dbReference type="SMART" id="SM00568">
    <property type="entry name" value="GRAM"/>
    <property type="match status" value="1"/>
</dbReference>
<name>A0AA88VHZ4_9ASTE</name>
<dbReference type="PANTHER" id="PTHR47666:SF1">
    <property type="entry name" value="PROTEIN VASCULAR ASSOCIATED DEATH 1, CHLOROPLASTIC"/>
    <property type="match status" value="1"/>
</dbReference>
<dbReference type="InterPro" id="IPR004182">
    <property type="entry name" value="GRAM"/>
</dbReference>
<keyword evidence="5" id="KW-1185">Reference proteome</keyword>
<evidence type="ECO:0000259" key="3">
    <source>
        <dbReference type="SMART" id="SM00568"/>
    </source>
</evidence>
<organism evidence="4 5">
    <name type="scientific">Escallonia herrerae</name>
    <dbReference type="NCBI Taxonomy" id="1293975"/>
    <lineage>
        <taxon>Eukaryota</taxon>
        <taxon>Viridiplantae</taxon>
        <taxon>Streptophyta</taxon>
        <taxon>Embryophyta</taxon>
        <taxon>Tracheophyta</taxon>
        <taxon>Spermatophyta</taxon>
        <taxon>Magnoliopsida</taxon>
        <taxon>eudicotyledons</taxon>
        <taxon>Gunneridae</taxon>
        <taxon>Pentapetalae</taxon>
        <taxon>asterids</taxon>
        <taxon>campanulids</taxon>
        <taxon>Escalloniales</taxon>
        <taxon>Escalloniaceae</taxon>
        <taxon>Escallonia</taxon>
    </lineage>
</organism>
<dbReference type="Proteomes" id="UP001188597">
    <property type="component" value="Unassembled WGS sequence"/>
</dbReference>
<feature type="compositionally biased region" description="Polar residues" evidence="1">
    <location>
        <begin position="52"/>
        <end position="66"/>
    </location>
</feature>
<feature type="domain" description="GRAM" evidence="3">
    <location>
        <begin position="196"/>
        <end position="274"/>
    </location>
</feature>
<dbReference type="AlphaFoldDB" id="A0AA88VHZ4"/>
<sequence length="506" mass="55073">MAVPSATAEKIEQPQMADQPPPPRLSDASAVSPEPPSSSPPPPSGADPPDHTATTDQANSTPSPSRQPEIQVLYHHCNVNLCGYDIANNVALRVYLAHVFYLLLVVYALLSLERISGSTCAKLGIPAPPRTIARFQWNVSDPPSPLRMAPTIGLVGEKPSATLWTSSAPPLRRSKYEAGVRVARIDALPSQSQNNPRYRRRVDDVRGGRQRERGEGREYHVLIEDFNCALQENFLFQGHMYLFVHYICFYGNIFGFEAKKVIPFQEVTSVRRAKAAVLFPTAIEVIAAGKKYFFTSFLSRDEAFKLINDGWLQHGNEVKVNLDEQVLKEVKAITDPQVADVSIVAALTQSFGCRVGCFPLTYLGLPLGASFKGKFVGTRSAGDGAVRLQSYKLPLMLDLVGLGVVTQVNDVTELHQGSSSESNSQENGMVIVERAESFRQPVDELDLAERNKDASASGPVGEAEVVSTSSGRQVNVDGDTEVALNSECSSSGNSLVWEAEDSDAPE</sequence>
<protein>
    <recommendedName>
        <fullName evidence="3">GRAM domain-containing protein</fullName>
    </recommendedName>
</protein>
<evidence type="ECO:0000313" key="4">
    <source>
        <dbReference type="EMBL" id="KAK3009130.1"/>
    </source>
</evidence>
<dbReference type="Gene3D" id="2.30.29.30">
    <property type="entry name" value="Pleckstrin-homology domain (PH domain)/Phosphotyrosine-binding domain (PTB)"/>
    <property type="match status" value="1"/>
</dbReference>
<feature type="non-terminal residue" evidence="4">
    <location>
        <position position="1"/>
    </location>
</feature>
<keyword evidence="2" id="KW-0812">Transmembrane</keyword>